<dbReference type="AlphaFoldDB" id="A0A074J7T4"/>
<evidence type="ECO:0000313" key="3">
    <source>
        <dbReference type="Proteomes" id="UP000027432"/>
    </source>
</evidence>
<evidence type="ECO:0008006" key="4">
    <source>
        <dbReference type="Google" id="ProtNLM"/>
    </source>
</evidence>
<keyword evidence="3" id="KW-1185">Reference proteome</keyword>
<evidence type="ECO:0000313" key="2">
    <source>
        <dbReference type="EMBL" id="KEO51633.1"/>
    </source>
</evidence>
<reference evidence="2 3" key="1">
    <citation type="submission" date="2013-07" db="EMBL/GenBank/DDBJ databases">
        <title>Thioclava pacifica DSM 10166 Genome Sequencing.</title>
        <authorList>
            <person name="Lai Q."/>
            <person name="Shao Z."/>
        </authorList>
    </citation>
    <scope>NUCLEOTIDE SEQUENCE [LARGE SCALE GENOMIC DNA]</scope>
    <source>
        <strain evidence="2 3">DSM 10166</strain>
    </source>
</reference>
<protein>
    <recommendedName>
        <fullName evidence="4">Lipoprotein</fullName>
    </recommendedName>
</protein>
<dbReference type="Proteomes" id="UP000027432">
    <property type="component" value="Unassembled WGS sequence"/>
</dbReference>
<accession>A0A074J7T4</accession>
<keyword evidence="1" id="KW-0472">Membrane</keyword>
<proteinExistence type="predicted"/>
<sequence length="56" mass="5280">MRIVRYILAGAVLAGLAACGDTTEQRAATGGVGGLVVAGPVGAVVGAGLGVVTKTN</sequence>
<dbReference type="RefSeq" id="WP_038079096.1">
    <property type="nucleotide sequence ID" value="NZ_AUND01000038.1"/>
</dbReference>
<keyword evidence="1" id="KW-1133">Transmembrane helix</keyword>
<comment type="caution">
    <text evidence="2">The sequence shown here is derived from an EMBL/GenBank/DDBJ whole genome shotgun (WGS) entry which is preliminary data.</text>
</comment>
<dbReference type="EMBL" id="AUND01000038">
    <property type="protein sequence ID" value="KEO51633.1"/>
    <property type="molecule type" value="Genomic_DNA"/>
</dbReference>
<evidence type="ECO:0000256" key="1">
    <source>
        <dbReference type="SAM" id="Phobius"/>
    </source>
</evidence>
<name>A0A074J7T4_9RHOB</name>
<organism evidence="2 3">
    <name type="scientific">Thioclava pacifica DSM 10166</name>
    <dbReference type="NCBI Taxonomy" id="1353537"/>
    <lineage>
        <taxon>Bacteria</taxon>
        <taxon>Pseudomonadati</taxon>
        <taxon>Pseudomonadota</taxon>
        <taxon>Alphaproteobacteria</taxon>
        <taxon>Rhodobacterales</taxon>
        <taxon>Paracoccaceae</taxon>
        <taxon>Thioclava</taxon>
    </lineage>
</organism>
<dbReference type="STRING" id="1353537.TP2_12105"/>
<feature type="transmembrane region" description="Helical" evidence="1">
    <location>
        <begin position="29"/>
        <end position="52"/>
    </location>
</feature>
<keyword evidence="1" id="KW-0812">Transmembrane</keyword>
<dbReference type="PROSITE" id="PS51257">
    <property type="entry name" value="PROKAR_LIPOPROTEIN"/>
    <property type="match status" value="1"/>
</dbReference>
<gene>
    <name evidence="2" type="ORF">TP2_12105</name>
</gene>